<reference evidence="4" key="1">
    <citation type="submission" date="2013-09" db="EMBL/GenBank/DDBJ databases">
        <title>Corchorus olitorius genome sequencing.</title>
        <authorList>
            <person name="Alam M."/>
            <person name="Haque M.S."/>
            <person name="Islam M.S."/>
            <person name="Emdad E.M."/>
            <person name="Islam M.M."/>
            <person name="Ahmed B."/>
            <person name="Halim A."/>
            <person name="Hossen Q.M.M."/>
            <person name="Hossain M.Z."/>
            <person name="Ahmed R."/>
            <person name="Khan M.M."/>
            <person name="Islam R."/>
            <person name="Rashid M.M."/>
            <person name="Khan S.A."/>
            <person name="Rahman M.S."/>
            <person name="Alam M."/>
            <person name="Yahiya A.S."/>
            <person name="Khan M.S."/>
            <person name="Azam M.S."/>
            <person name="Haque T."/>
            <person name="Lashkar M.Z.H."/>
            <person name="Akhand A.I."/>
            <person name="Morshed G."/>
            <person name="Roy S."/>
            <person name="Uddin K.S."/>
            <person name="Rabeya T."/>
            <person name="Hossain A.S."/>
            <person name="Chowdhury A."/>
            <person name="Snigdha A.R."/>
            <person name="Mortoza M.S."/>
            <person name="Matin S.A."/>
            <person name="Hoque S.M.E."/>
            <person name="Islam M.K."/>
            <person name="Roy D.K."/>
            <person name="Haider R."/>
            <person name="Moosa M.M."/>
            <person name="Elias S.M."/>
            <person name="Hasan A.M."/>
            <person name="Jahan S."/>
            <person name="Shafiuddin M."/>
            <person name="Mahmood N."/>
            <person name="Shommy N.S."/>
        </authorList>
    </citation>
    <scope>NUCLEOTIDE SEQUENCE [LARGE SCALE GENOMIC DNA]</scope>
    <source>
        <strain evidence="4">cv. O-4</strain>
    </source>
</reference>
<feature type="compositionally biased region" description="Polar residues" evidence="1">
    <location>
        <begin position="113"/>
        <end position="123"/>
    </location>
</feature>
<evidence type="ECO:0000313" key="3">
    <source>
        <dbReference type="EMBL" id="OMP00059.1"/>
    </source>
</evidence>
<name>A0A1R3JYZ2_9ROSI</name>
<dbReference type="STRING" id="93759.A0A1R3JYZ2"/>
<dbReference type="PANTHER" id="PTHR33373">
    <property type="entry name" value="OS07G0479600 PROTEIN"/>
    <property type="match status" value="1"/>
</dbReference>
<sequence>MFLQAIRKPALLYDSRQLTLEDDCIVEKIGLVPNKRQSSGCLGCYKSPGYRPVANETSKGLNIQGQTVKKASISEDFWTTSTCDMDNSAVQSQGSISSISTSNQTLDPHGTAGTVNSKTSSQGPSYLDNPVCLLLWNQTRQRWVGNKKSENRPRQVQEPKLNWNATYESLLGSNKPFPQPIPLPEMIDFLVDVWEQEGLYD</sequence>
<evidence type="ECO:0000259" key="2">
    <source>
        <dbReference type="Pfam" id="PF13259"/>
    </source>
</evidence>
<protein>
    <recommendedName>
        <fullName evidence="2">Gag1-like clamp domain-containing protein</fullName>
    </recommendedName>
</protein>
<feature type="region of interest" description="Disordered" evidence="1">
    <location>
        <begin position="94"/>
        <end position="123"/>
    </location>
</feature>
<dbReference type="AlphaFoldDB" id="A0A1R3JYZ2"/>
<comment type="caution">
    <text evidence="3">The sequence shown here is derived from an EMBL/GenBank/DDBJ whole genome shotgun (WGS) entry which is preliminary data.</text>
</comment>
<evidence type="ECO:0000313" key="4">
    <source>
        <dbReference type="Proteomes" id="UP000187203"/>
    </source>
</evidence>
<evidence type="ECO:0000256" key="1">
    <source>
        <dbReference type="SAM" id="MobiDB-lite"/>
    </source>
</evidence>
<dbReference type="OrthoDB" id="1896025at2759"/>
<feature type="compositionally biased region" description="Low complexity" evidence="1">
    <location>
        <begin position="94"/>
        <end position="105"/>
    </location>
</feature>
<dbReference type="Proteomes" id="UP000187203">
    <property type="component" value="Unassembled WGS sequence"/>
</dbReference>
<feature type="domain" description="Gag1-like clamp" evidence="2">
    <location>
        <begin position="81"/>
        <end position="201"/>
    </location>
</feature>
<accession>A0A1R3JYZ2</accession>
<dbReference type="Pfam" id="PF13259">
    <property type="entry name" value="clamp_Gag1-like"/>
    <property type="match status" value="1"/>
</dbReference>
<dbReference type="PANTHER" id="PTHR33373:SF1">
    <property type="entry name" value="DUF4050 DOMAIN-CONTAINING PROTEIN"/>
    <property type="match status" value="1"/>
</dbReference>
<keyword evidence="4" id="KW-1185">Reference proteome</keyword>
<organism evidence="3 4">
    <name type="scientific">Corchorus olitorius</name>
    <dbReference type="NCBI Taxonomy" id="93759"/>
    <lineage>
        <taxon>Eukaryota</taxon>
        <taxon>Viridiplantae</taxon>
        <taxon>Streptophyta</taxon>
        <taxon>Embryophyta</taxon>
        <taxon>Tracheophyta</taxon>
        <taxon>Spermatophyta</taxon>
        <taxon>Magnoliopsida</taxon>
        <taxon>eudicotyledons</taxon>
        <taxon>Gunneridae</taxon>
        <taxon>Pentapetalae</taxon>
        <taxon>rosids</taxon>
        <taxon>malvids</taxon>
        <taxon>Malvales</taxon>
        <taxon>Malvaceae</taxon>
        <taxon>Grewioideae</taxon>
        <taxon>Apeibeae</taxon>
        <taxon>Corchorus</taxon>
    </lineage>
</organism>
<gene>
    <name evidence="3" type="ORF">COLO4_12952</name>
</gene>
<dbReference type="InterPro" id="IPR025124">
    <property type="entry name" value="Gag1-like_clamp"/>
</dbReference>
<dbReference type="EMBL" id="AWUE01014983">
    <property type="protein sequence ID" value="OMP00059.1"/>
    <property type="molecule type" value="Genomic_DNA"/>
</dbReference>
<proteinExistence type="predicted"/>